<proteinExistence type="inferred from homology"/>
<dbReference type="GO" id="GO:0008320">
    <property type="term" value="F:protein transmembrane transporter activity"/>
    <property type="evidence" value="ECO:0007669"/>
    <property type="project" value="UniProtKB-UniRule"/>
</dbReference>
<comment type="caution">
    <text evidence="9">Lacks conserved residue(s) required for the propagation of feature annotation.</text>
</comment>
<evidence type="ECO:0000256" key="5">
    <source>
        <dbReference type="ARBA" id="ARBA00022792"/>
    </source>
</evidence>
<evidence type="ECO:0000256" key="2">
    <source>
        <dbReference type="ARBA" id="ARBA00008444"/>
    </source>
</evidence>
<dbReference type="InterPro" id="IPR039175">
    <property type="entry name" value="TIM22"/>
</dbReference>
<dbReference type="OrthoDB" id="75343at2759"/>
<protein>
    <recommendedName>
        <fullName evidence="3 9">Mitochondrial import inner membrane translocase subunit TIM22</fullName>
    </recommendedName>
</protein>
<dbReference type="EMBL" id="JACAZE010000015">
    <property type="protein sequence ID" value="KAF7298052.1"/>
    <property type="molecule type" value="Genomic_DNA"/>
</dbReference>
<feature type="transmembrane region" description="Helical" evidence="9">
    <location>
        <begin position="54"/>
        <end position="73"/>
    </location>
</feature>
<evidence type="ECO:0000256" key="1">
    <source>
        <dbReference type="ARBA" id="ARBA00004448"/>
    </source>
</evidence>
<keyword evidence="5 9" id="KW-0999">Mitochondrion inner membrane</keyword>
<keyword evidence="9" id="KW-0811">Translocation</keyword>
<evidence type="ECO:0000256" key="6">
    <source>
        <dbReference type="ARBA" id="ARBA00022989"/>
    </source>
</evidence>
<evidence type="ECO:0000256" key="4">
    <source>
        <dbReference type="ARBA" id="ARBA00022692"/>
    </source>
</evidence>
<dbReference type="GO" id="GO:0030943">
    <property type="term" value="F:mitochondrion targeting sequence binding"/>
    <property type="evidence" value="ECO:0007669"/>
    <property type="project" value="TreeGrafter"/>
</dbReference>
<comment type="subcellular location">
    <subcellularLocation>
        <location evidence="1 9">Mitochondrion inner membrane</location>
        <topology evidence="1 9">Multi-pass membrane protein</topology>
    </subcellularLocation>
</comment>
<keyword evidence="11" id="KW-1185">Reference proteome</keyword>
<dbReference type="GO" id="GO:0042721">
    <property type="term" value="C:TIM22 mitochondrial import inner membrane insertion complex"/>
    <property type="evidence" value="ECO:0007669"/>
    <property type="project" value="UniProtKB-UniRule"/>
</dbReference>
<evidence type="ECO:0000256" key="9">
    <source>
        <dbReference type="RuleBase" id="RU367038"/>
    </source>
</evidence>
<comment type="function">
    <text evidence="9">Essential core component of the TIM22 complex, a complex that mediates the import and insertion of multi-pass transmembrane proteins into the mitochondrial inner membrane. In the TIM22 complex, it constitutes the voltage-activated and signal-gated channel. Forms a twin-pore translocase that uses the membrane potential as external driving force in 2 voltage-dependent steps.</text>
</comment>
<reference evidence="10" key="1">
    <citation type="submission" date="2020-05" db="EMBL/GenBank/DDBJ databases">
        <title>Mycena genomes resolve the evolution of fungal bioluminescence.</title>
        <authorList>
            <person name="Tsai I.J."/>
        </authorList>
    </citation>
    <scope>NUCLEOTIDE SEQUENCE</scope>
    <source>
        <strain evidence="10">110903Hualien_Pintung</strain>
    </source>
</reference>
<keyword evidence="9" id="KW-0813">Transport</keyword>
<accession>A0A8H6VY32</accession>
<comment type="caution">
    <text evidence="10">The sequence shown here is derived from an EMBL/GenBank/DDBJ whole genome shotgun (WGS) entry which is preliminary data.</text>
</comment>
<evidence type="ECO:0000256" key="7">
    <source>
        <dbReference type="ARBA" id="ARBA00023128"/>
    </source>
</evidence>
<dbReference type="PANTHER" id="PTHR14110">
    <property type="entry name" value="MITOCHONDRIAL IMPORT INNER MEMBRANE TRANSLOCASE SUBUNIT TIM22"/>
    <property type="match status" value="1"/>
</dbReference>
<comment type="similarity">
    <text evidence="2 9">Belongs to the Tim17/Tim22/Tim23 family.</text>
</comment>
<keyword evidence="8 9" id="KW-0472">Membrane</keyword>
<dbReference type="PANTHER" id="PTHR14110:SF0">
    <property type="entry name" value="MITOCHONDRIAL IMPORT INNER MEMBRANE TRANSLOCASE SUBUNIT TIM22"/>
    <property type="match status" value="1"/>
</dbReference>
<keyword evidence="9" id="KW-0653">Protein transport</keyword>
<evidence type="ECO:0000256" key="3">
    <source>
        <dbReference type="ARBA" id="ARBA00020722"/>
    </source>
</evidence>
<dbReference type="Pfam" id="PF02466">
    <property type="entry name" value="Tim17"/>
    <property type="match status" value="1"/>
</dbReference>
<keyword evidence="6 9" id="KW-1133">Transmembrane helix</keyword>
<evidence type="ECO:0000313" key="10">
    <source>
        <dbReference type="EMBL" id="KAF7298052.1"/>
    </source>
</evidence>
<sequence length="197" mass="21067">MPSSAHFPGQVPYALGKEPNHIGLSAEELDAIRQQHRMEQLMSEAMQYSCPAKAVMAGVGGLALGGVFSLMSASMSYEDPMMRANQAAGQRARDILRETGKTMWSTGKSFGKVGVVFSSVECVIESYRAKNDLWNSVSGGFVTGGILARNAGPKAAFGGGLAFAAFSTAIDAFMRREPPEQVSSLNVSRLLIFYSDD</sequence>
<dbReference type="Proteomes" id="UP000613580">
    <property type="component" value="Unassembled WGS sequence"/>
</dbReference>
<evidence type="ECO:0000256" key="8">
    <source>
        <dbReference type="ARBA" id="ARBA00023136"/>
    </source>
</evidence>
<evidence type="ECO:0000313" key="11">
    <source>
        <dbReference type="Proteomes" id="UP000613580"/>
    </source>
</evidence>
<keyword evidence="4 9" id="KW-0812">Transmembrane</keyword>
<gene>
    <name evidence="10" type="ORF">HMN09_01026500</name>
</gene>
<comment type="subunit">
    <text evidence="9">Component of the TIM22 complex.</text>
</comment>
<dbReference type="AlphaFoldDB" id="A0A8H6VY32"/>
<organism evidence="10 11">
    <name type="scientific">Mycena chlorophos</name>
    <name type="common">Agaric fungus</name>
    <name type="synonym">Agaricus chlorophos</name>
    <dbReference type="NCBI Taxonomy" id="658473"/>
    <lineage>
        <taxon>Eukaryota</taxon>
        <taxon>Fungi</taxon>
        <taxon>Dikarya</taxon>
        <taxon>Basidiomycota</taxon>
        <taxon>Agaricomycotina</taxon>
        <taxon>Agaricomycetes</taxon>
        <taxon>Agaricomycetidae</taxon>
        <taxon>Agaricales</taxon>
        <taxon>Marasmiineae</taxon>
        <taxon>Mycenaceae</taxon>
        <taxon>Mycena</taxon>
    </lineage>
</organism>
<name>A0A8H6VY32_MYCCL</name>
<keyword evidence="7 9" id="KW-0496">Mitochondrion</keyword>
<dbReference type="GO" id="GO:0045039">
    <property type="term" value="P:protein insertion into mitochondrial inner membrane"/>
    <property type="evidence" value="ECO:0007669"/>
    <property type="project" value="UniProtKB-UniRule"/>
</dbReference>